<feature type="domain" description="Myb-like" evidence="2">
    <location>
        <begin position="142"/>
        <end position="190"/>
    </location>
</feature>
<dbReference type="EMBL" id="RBNJ01010400">
    <property type="protein sequence ID" value="RUS26461.1"/>
    <property type="molecule type" value="Genomic_DNA"/>
</dbReference>
<evidence type="ECO:0000313" key="4">
    <source>
        <dbReference type="EMBL" id="RUS26461.1"/>
    </source>
</evidence>
<dbReference type="Gene3D" id="1.10.10.60">
    <property type="entry name" value="Homeodomain-like"/>
    <property type="match status" value="1"/>
</dbReference>
<dbReference type="AlphaFoldDB" id="A0A433Q9L4"/>
<dbReference type="CDD" id="cd00167">
    <property type="entry name" value="SANT"/>
    <property type="match status" value="1"/>
</dbReference>
<dbReference type="InterPro" id="IPR017930">
    <property type="entry name" value="Myb_dom"/>
</dbReference>
<dbReference type="SUPFAM" id="SSF46689">
    <property type="entry name" value="Homeodomain-like"/>
    <property type="match status" value="1"/>
</dbReference>
<dbReference type="InterPro" id="IPR001005">
    <property type="entry name" value="SANT/Myb"/>
</dbReference>
<name>A0A433Q9L4_9FUNG</name>
<feature type="compositionally biased region" description="Polar residues" evidence="1">
    <location>
        <begin position="1"/>
        <end position="19"/>
    </location>
</feature>
<evidence type="ECO:0000313" key="5">
    <source>
        <dbReference type="Proteomes" id="UP000274822"/>
    </source>
</evidence>
<feature type="region of interest" description="Disordered" evidence="1">
    <location>
        <begin position="1"/>
        <end position="144"/>
    </location>
</feature>
<keyword evidence="5" id="KW-1185">Reference proteome</keyword>
<dbReference type="SMART" id="SM00717">
    <property type="entry name" value="SANT"/>
    <property type="match status" value="1"/>
</dbReference>
<feature type="domain" description="HTH myb-type" evidence="3">
    <location>
        <begin position="132"/>
        <end position="194"/>
    </location>
</feature>
<sequence length="201" mass="21978">MTTITNPIVLSDTEPTVASDTDEEPLTRRKRNVASASSQRTTVAAGKAALGRRPRRADQRKTPRVDDEGDTTPDTSENENESECIGSGDDDDVEMDMEEGEEEEEEGEKGESSTAVPRRNNAASLSVAKKVRKQKRRGPAKPFTEAEDKKLIKLIVKYGGKWCRVADGLAAELGTSRTGNTVKSRFLILMKYAYKGAGWGV</sequence>
<reference evidence="4 5" key="1">
    <citation type="journal article" date="2018" name="New Phytol.">
        <title>Phylogenomics of Endogonaceae and evolution of mycorrhizas within Mucoromycota.</title>
        <authorList>
            <person name="Chang Y."/>
            <person name="Desiro A."/>
            <person name="Na H."/>
            <person name="Sandor L."/>
            <person name="Lipzen A."/>
            <person name="Clum A."/>
            <person name="Barry K."/>
            <person name="Grigoriev I.V."/>
            <person name="Martin F.M."/>
            <person name="Stajich J.E."/>
            <person name="Smith M.E."/>
            <person name="Bonito G."/>
            <person name="Spatafora J.W."/>
        </authorList>
    </citation>
    <scope>NUCLEOTIDE SEQUENCE [LARGE SCALE GENOMIC DNA]</scope>
    <source>
        <strain evidence="4 5">AD002</strain>
    </source>
</reference>
<dbReference type="PROSITE" id="PS50090">
    <property type="entry name" value="MYB_LIKE"/>
    <property type="match status" value="1"/>
</dbReference>
<proteinExistence type="predicted"/>
<organism evidence="4 5">
    <name type="scientific">Jimgerdemannia flammicorona</name>
    <dbReference type="NCBI Taxonomy" id="994334"/>
    <lineage>
        <taxon>Eukaryota</taxon>
        <taxon>Fungi</taxon>
        <taxon>Fungi incertae sedis</taxon>
        <taxon>Mucoromycota</taxon>
        <taxon>Mucoromycotina</taxon>
        <taxon>Endogonomycetes</taxon>
        <taxon>Endogonales</taxon>
        <taxon>Endogonaceae</taxon>
        <taxon>Jimgerdemannia</taxon>
    </lineage>
</organism>
<evidence type="ECO:0000256" key="1">
    <source>
        <dbReference type="SAM" id="MobiDB-lite"/>
    </source>
</evidence>
<accession>A0A433Q9L4</accession>
<dbReference type="InterPro" id="IPR009057">
    <property type="entry name" value="Homeodomain-like_sf"/>
</dbReference>
<evidence type="ECO:0000259" key="2">
    <source>
        <dbReference type="PROSITE" id="PS50090"/>
    </source>
</evidence>
<protein>
    <submittedName>
        <fullName evidence="4">Uncharacterized protein</fullName>
    </submittedName>
</protein>
<dbReference type="PROSITE" id="PS51294">
    <property type="entry name" value="HTH_MYB"/>
    <property type="match status" value="1"/>
</dbReference>
<dbReference type="Pfam" id="PF00249">
    <property type="entry name" value="Myb_DNA-binding"/>
    <property type="match status" value="1"/>
</dbReference>
<feature type="compositionally biased region" description="Acidic residues" evidence="1">
    <location>
        <begin position="67"/>
        <end position="108"/>
    </location>
</feature>
<feature type="compositionally biased region" description="Basic residues" evidence="1">
    <location>
        <begin position="129"/>
        <end position="139"/>
    </location>
</feature>
<comment type="caution">
    <text evidence="4">The sequence shown here is derived from an EMBL/GenBank/DDBJ whole genome shotgun (WGS) entry which is preliminary data.</text>
</comment>
<feature type="compositionally biased region" description="Basic and acidic residues" evidence="1">
    <location>
        <begin position="56"/>
        <end position="66"/>
    </location>
</feature>
<dbReference type="Proteomes" id="UP000274822">
    <property type="component" value="Unassembled WGS sequence"/>
</dbReference>
<evidence type="ECO:0000259" key="3">
    <source>
        <dbReference type="PROSITE" id="PS51294"/>
    </source>
</evidence>
<gene>
    <name evidence="4" type="ORF">BC938DRAFT_470743</name>
</gene>